<organism evidence="1 2">
    <name type="scientific">Pristionchus fissidentatus</name>
    <dbReference type="NCBI Taxonomy" id="1538716"/>
    <lineage>
        <taxon>Eukaryota</taxon>
        <taxon>Metazoa</taxon>
        <taxon>Ecdysozoa</taxon>
        <taxon>Nematoda</taxon>
        <taxon>Chromadorea</taxon>
        <taxon>Rhabditida</taxon>
        <taxon>Rhabditina</taxon>
        <taxon>Diplogasteromorpha</taxon>
        <taxon>Diplogasteroidea</taxon>
        <taxon>Neodiplogasteridae</taxon>
        <taxon>Pristionchus</taxon>
    </lineage>
</organism>
<dbReference type="EMBL" id="BTSY01000006">
    <property type="protein sequence ID" value="GMT33776.1"/>
    <property type="molecule type" value="Genomic_DNA"/>
</dbReference>
<dbReference type="GO" id="GO:0045087">
    <property type="term" value="P:innate immune response"/>
    <property type="evidence" value="ECO:0007669"/>
    <property type="project" value="UniProtKB-KW"/>
</dbReference>
<dbReference type="PANTHER" id="PTHR31463:SF1">
    <property type="entry name" value="MACROPHAGE-EXPRESSED GENE 1 PROTEIN"/>
    <property type="match status" value="1"/>
</dbReference>
<dbReference type="Proteomes" id="UP001432322">
    <property type="component" value="Unassembled WGS sequence"/>
</dbReference>
<accession>A0AAV5WP40</accession>
<dbReference type="AlphaFoldDB" id="A0AAV5WP40"/>
<name>A0AAV5WP40_9BILA</name>
<dbReference type="GO" id="GO:0016020">
    <property type="term" value="C:membrane"/>
    <property type="evidence" value="ECO:0007669"/>
    <property type="project" value="UniProtKB-SubCell"/>
</dbReference>
<evidence type="ECO:0000313" key="1">
    <source>
        <dbReference type="EMBL" id="GMT33776.1"/>
    </source>
</evidence>
<gene>
    <name evidence="1" type="ORF">PFISCL1PPCAC_25073</name>
</gene>
<sequence length="702" mass="78030">SNTNDLEWKLTLAYKKDLKNCVFSIDNFLTFNCEAADSGERSYGGVLVTRIEEGLEGTIIFQQYSIKPAAGQDDSIIDTLKLYEKEFSKMSMALKIGNEDKKIESGDITFFEKCVVTKPIEEGYHKLKYAIVGQSFDQPPNIAHNEYTCKTGLSAFLNDEHVGGRKMWCTKKGWRNNERKLIAEFKTPKQNVLCFSLCETQFFKDVSLANKDGINYKPTSEVSGTIKVFKCNLGANHASSVKVANKVYDTVTCENSEWKGIGKDSAIISAEEKDGYKFEATCFGAFLFEVNNCNGDDVEAQKTPRTCGELVVTKNKVGCPAGYALIYKDKIYEFMELVGDSWDRVGPASTDEKPKCVLKCRKPNFDNSAATNLITEVNYNYESTSSTATLTCTDPTDLIVSDITKEVKRRIGPIKCDFSDADAKKWAWTDKIGEVVNSRLKNAQKRGDLDSKAHCFKVCHDGVIENSCGDEKDCEKYLFDGNKLECGAGQVLNVDDKDQDKPIVCSAEGWSKEGDTFVLKEHNDAKLKVKCRHKCSAKFRKVDGSAIKPLESGNTLTCPDTNILKYKFEGDVDKIILDDLTCDGNAKWKAGTEVVHQLDVIPKMLTVECIPSCTNHLIKLDCGTRPPTHCTAPDFAANQISCSDKSNVLLINGNKVESTAMQCTKKSFQNADQTIDISRSSYDMKISAACISKCDKDKFVKI</sequence>
<feature type="non-terminal residue" evidence="1">
    <location>
        <position position="1"/>
    </location>
</feature>
<keyword evidence="2" id="KW-1185">Reference proteome</keyword>
<dbReference type="InterPro" id="IPR039707">
    <property type="entry name" value="MPEG1"/>
</dbReference>
<proteinExistence type="predicted"/>
<reference evidence="1" key="1">
    <citation type="submission" date="2023-10" db="EMBL/GenBank/DDBJ databases">
        <title>Genome assembly of Pristionchus species.</title>
        <authorList>
            <person name="Yoshida K."/>
            <person name="Sommer R.J."/>
        </authorList>
    </citation>
    <scope>NUCLEOTIDE SEQUENCE</scope>
    <source>
        <strain evidence="1">RS5133</strain>
    </source>
</reference>
<evidence type="ECO:0000313" key="2">
    <source>
        <dbReference type="Proteomes" id="UP001432322"/>
    </source>
</evidence>
<comment type="caution">
    <text evidence="1">The sequence shown here is derived from an EMBL/GenBank/DDBJ whole genome shotgun (WGS) entry which is preliminary data.</text>
</comment>
<feature type="non-terminal residue" evidence="1">
    <location>
        <position position="702"/>
    </location>
</feature>
<protein>
    <submittedName>
        <fullName evidence="1">Uncharacterized protein</fullName>
    </submittedName>
</protein>
<dbReference type="PANTHER" id="PTHR31463">
    <property type="entry name" value="MACROPHAGE-EXPRESSED GENE 1 PROTEIN"/>
    <property type="match status" value="1"/>
</dbReference>